<sequence>MATDWQPSQAYYAFASAAGCDTKNAYLRNGSNAIFDCLVEADAAALMNASADVSQSGAPATWAFLPVTDGKFIQDLPSQQLARGNVNGLNHLSGHNALEGAAFVPWNITTIGDLVEYLQVTFPMFSNNDIAKVLLYYPTNNASVNPSDPKWATQGDSGVTNLNQSTAATGQMERAIAIYGETTFICPSYWLAEAYSNNMNGGNGWKYQFSIPNAYHGADGAGYFSWPYTSSYYSPDYILAFMHMLGNFIVNDNPSISNTLANGLSTGNESFNPASEWPSYSVYSPLLMDFNTTCPSITTIGGLPYCTGPGEMNTFRLADAYTWEGGRGFRCDVWKSLAELVPE</sequence>
<dbReference type="EMBL" id="JAWRVE010000234">
    <property type="protein sequence ID" value="KAL1847797.1"/>
    <property type="molecule type" value="Genomic_DNA"/>
</dbReference>
<dbReference type="InterPro" id="IPR050309">
    <property type="entry name" value="Type-B_Carboxylest/Lipase"/>
</dbReference>
<protein>
    <recommendedName>
        <fullName evidence="1">Carboxylesterase type B domain-containing protein</fullName>
    </recommendedName>
</protein>
<dbReference type="Gene3D" id="3.40.50.1820">
    <property type="entry name" value="alpha/beta hydrolase"/>
    <property type="match status" value="1"/>
</dbReference>
<dbReference type="PANTHER" id="PTHR11559">
    <property type="entry name" value="CARBOXYLESTERASE"/>
    <property type="match status" value="1"/>
</dbReference>
<feature type="domain" description="Carboxylesterase type B" evidence="1">
    <location>
        <begin position="3"/>
        <end position="271"/>
    </location>
</feature>
<dbReference type="SUPFAM" id="SSF53474">
    <property type="entry name" value="alpha/beta-Hydrolases"/>
    <property type="match status" value="1"/>
</dbReference>
<keyword evidence="3" id="KW-1185">Reference proteome</keyword>
<evidence type="ECO:0000313" key="3">
    <source>
        <dbReference type="Proteomes" id="UP001583177"/>
    </source>
</evidence>
<comment type="caution">
    <text evidence="2">The sequence shown here is derived from an EMBL/GenBank/DDBJ whole genome shotgun (WGS) entry which is preliminary data.</text>
</comment>
<evidence type="ECO:0000259" key="1">
    <source>
        <dbReference type="Pfam" id="PF00135"/>
    </source>
</evidence>
<organism evidence="2 3">
    <name type="scientific">Diaporthe australafricana</name>
    <dbReference type="NCBI Taxonomy" id="127596"/>
    <lineage>
        <taxon>Eukaryota</taxon>
        <taxon>Fungi</taxon>
        <taxon>Dikarya</taxon>
        <taxon>Ascomycota</taxon>
        <taxon>Pezizomycotina</taxon>
        <taxon>Sordariomycetes</taxon>
        <taxon>Sordariomycetidae</taxon>
        <taxon>Diaporthales</taxon>
        <taxon>Diaporthaceae</taxon>
        <taxon>Diaporthe</taxon>
    </lineage>
</organism>
<dbReference type="Pfam" id="PF00135">
    <property type="entry name" value="COesterase"/>
    <property type="match status" value="1"/>
</dbReference>
<dbReference type="Proteomes" id="UP001583177">
    <property type="component" value="Unassembled WGS sequence"/>
</dbReference>
<proteinExistence type="predicted"/>
<name>A0ABR3VXP3_9PEZI</name>
<dbReference type="InterPro" id="IPR002018">
    <property type="entry name" value="CarbesteraseB"/>
</dbReference>
<accession>A0ABR3VXP3</accession>
<reference evidence="2 3" key="1">
    <citation type="journal article" date="2024" name="IMA Fungus">
        <title>IMA Genome - F19 : A genome assembly and annotation guide to empower mycologists, including annotated draft genome sequences of Ceratocystis pirilliformis, Diaporthe australafricana, Fusarium ophioides, Paecilomyces lecythidis, and Sporothrix stenoceras.</title>
        <authorList>
            <person name="Aylward J."/>
            <person name="Wilson A.M."/>
            <person name="Visagie C.M."/>
            <person name="Spraker J."/>
            <person name="Barnes I."/>
            <person name="Buitendag C."/>
            <person name="Ceriani C."/>
            <person name="Del Mar Angel L."/>
            <person name="du Plessis D."/>
            <person name="Fuchs T."/>
            <person name="Gasser K."/>
            <person name="Kramer D."/>
            <person name="Li W."/>
            <person name="Munsamy K."/>
            <person name="Piso A."/>
            <person name="Price J.L."/>
            <person name="Sonnekus B."/>
            <person name="Thomas C."/>
            <person name="van der Nest A."/>
            <person name="van Dijk A."/>
            <person name="van Heerden A."/>
            <person name="van Vuuren N."/>
            <person name="Yilmaz N."/>
            <person name="Duong T.A."/>
            <person name="van der Merwe N.A."/>
            <person name="Wingfield M.J."/>
            <person name="Wingfield B.D."/>
        </authorList>
    </citation>
    <scope>NUCLEOTIDE SEQUENCE [LARGE SCALE GENOMIC DNA]</scope>
    <source>
        <strain evidence="2 3">CMW 18300</strain>
    </source>
</reference>
<gene>
    <name evidence="2" type="ORF">Daus18300_013839</name>
</gene>
<dbReference type="InterPro" id="IPR029058">
    <property type="entry name" value="AB_hydrolase_fold"/>
</dbReference>
<evidence type="ECO:0000313" key="2">
    <source>
        <dbReference type="EMBL" id="KAL1847797.1"/>
    </source>
</evidence>